<protein>
    <submittedName>
        <fullName evidence="1">Uncharacterized protein</fullName>
    </submittedName>
</protein>
<organism evidence="1 2">
    <name type="scientific">Niabella ginsengisoli</name>
    <dbReference type="NCBI Taxonomy" id="522298"/>
    <lineage>
        <taxon>Bacteria</taxon>
        <taxon>Pseudomonadati</taxon>
        <taxon>Bacteroidota</taxon>
        <taxon>Chitinophagia</taxon>
        <taxon>Chitinophagales</taxon>
        <taxon>Chitinophagaceae</taxon>
        <taxon>Niabella</taxon>
    </lineage>
</organism>
<dbReference type="RefSeq" id="WP_240827304.1">
    <property type="nucleotide sequence ID" value="NZ_JAKWBL010000001.1"/>
</dbReference>
<dbReference type="EMBL" id="JAKWBL010000001">
    <property type="protein sequence ID" value="MCH5597954.1"/>
    <property type="molecule type" value="Genomic_DNA"/>
</dbReference>
<keyword evidence="2" id="KW-1185">Reference proteome</keyword>
<gene>
    <name evidence="1" type="ORF">MKP09_08575</name>
</gene>
<evidence type="ECO:0000313" key="1">
    <source>
        <dbReference type="EMBL" id="MCH5597954.1"/>
    </source>
</evidence>
<dbReference type="Proteomes" id="UP001202248">
    <property type="component" value="Unassembled WGS sequence"/>
</dbReference>
<proteinExistence type="predicted"/>
<evidence type="ECO:0000313" key="2">
    <source>
        <dbReference type="Proteomes" id="UP001202248"/>
    </source>
</evidence>
<accession>A0ABS9SHW0</accession>
<comment type="caution">
    <text evidence="1">The sequence shown here is derived from an EMBL/GenBank/DDBJ whole genome shotgun (WGS) entry which is preliminary data.</text>
</comment>
<name>A0ABS9SHW0_9BACT</name>
<reference evidence="1 2" key="1">
    <citation type="submission" date="2022-02" db="EMBL/GenBank/DDBJ databases">
        <authorList>
            <person name="Min J."/>
        </authorList>
    </citation>
    <scope>NUCLEOTIDE SEQUENCE [LARGE SCALE GENOMIC DNA]</scope>
    <source>
        <strain evidence="1 2">GR10-1</strain>
    </source>
</reference>
<sequence length="174" mass="20370">MLKGFEDNQIYYDIDTSLILNEDGKEQKYCYEVRFNTPYTTSKNLEPILQVDLKRSFGVEAHLYKEEVLCFIIKDIKNIDSLRSRHQGTSSSLNKTNKEKFIYGHSLNRTLGLLNRLTIPLINESAYGDRKVDIVFPADLNVREPNALIEYLREIGFEIEKERRLIKVIRVTNH</sequence>